<gene>
    <name evidence="1" type="ORF">AXG55_02365</name>
</gene>
<reference evidence="1 2" key="1">
    <citation type="submission" date="2016-10" db="EMBL/GenBank/DDBJ databases">
        <title>Silvanigrella aquatica sp. nov., isolated from a freshwater lake located in the Black Forest, Germany, description of Silvanigrellaceae fam. nov., Silvanigrellales ord. nov., reclassification of the order Bdellovibrionales in the class Oligoflexia, reclassification of the families Bacteriovoracaceae and Halobacteriovoraceae in the new order Bacteriovoracales ord. nov., and reclassification of the family Pseudobacteriovoracaceae in the order Oligoflexiales.</title>
        <authorList>
            <person name="Hahn M.W."/>
            <person name="Schmidt J."/>
            <person name="Koll U."/>
            <person name="Rohde M."/>
            <person name="Verbag S."/>
            <person name="Pitt A."/>
            <person name="Nakai R."/>
            <person name="Naganuma T."/>
            <person name="Lang E."/>
        </authorList>
    </citation>
    <scope>NUCLEOTIDE SEQUENCE [LARGE SCALE GENOMIC DNA]</scope>
    <source>
        <strain evidence="1 2">MWH-Nonnen-W8red</strain>
    </source>
</reference>
<dbReference type="KEGG" id="saqi:AXG55_02365"/>
<accession>A0A1L4CY05</accession>
<dbReference type="AlphaFoldDB" id="A0A1L4CY05"/>
<sequence>MSLNEVLEEKKALELITQFDFYLGSPTARQLLSYFMLKDFNQNCIYLTQEVKRILILNAKRCLNIINEVPSSTTKATRALMLIERMEKDTDNFKHLDNLFLSLTNKVRHKIPLKKEDLSARLSFWEEDSLKNYFYILINKLETIANGFFYETNLKDEKIKTNILSIKEDFLKCHCQEIYNKVIFISKLINLIIKNHEKFPKVTEIHSKKHENTIFIERLACQLSKRYEGIEEIKKMQVKMHELLDKDIHFSEMMDDEIHNIHNAISKENITHARLEIRLNDTEYPLSVAYREHIRVVLQHLEE</sequence>
<dbReference type="EMBL" id="CP017834">
    <property type="protein sequence ID" value="APJ02824.1"/>
    <property type="molecule type" value="Genomic_DNA"/>
</dbReference>
<name>A0A1L4CY05_9BACT</name>
<organism evidence="1 2">
    <name type="scientific">Silvanigrella aquatica</name>
    <dbReference type="NCBI Taxonomy" id="1915309"/>
    <lineage>
        <taxon>Bacteria</taxon>
        <taxon>Pseudomonadati</taxon>
        <taxon>Bdellovibrionota</taxon>
        <taxon>Oligoflexia</taxon>
        <taxon>Silvanigrellales</taxon>
        <taxon>Silvanigrellaceae</taxon>
        <taxon>Silvanigrella</taxon>
    </lineage>
</organism>
<proteinExistence type="predicted"/>
<dbReference type="Proteomes" id="UP000184731">
    <property type="component" value="Chromosome"/>
</dbReference>
<protein>
    <submittedName>
        <fullName evidence="1">Uncharacterized protein</fullName>
    </submittedName>
</protein>
<evidence type="ECO:0000313" key="1">
    <source>
        <dbReference type="EMBL" id="APJ02824.1"/>
    </source>
</evidence>
<keyword evidence="2" id="KW-1185">Reference proteome</keyword>
<evidence type="ECO:0000313" key="2">
    <source>
        <dbReference type="Proteomes" id="UP000184731"/>
    </source>
</evidence>